<reference evidence="2" key="1">
    <citation type="journal article" date="2021" name="Mol. Ecol. Resour.">
        <title>Apolygus lucorum genome provides insights into omnivorousness and mesophyll feeding.</title>
        <authorList>
            <person name="Liu Y."/>
            <person name="Liu H."/>
            <person name="Wang H."/>
            <person name="Huang T."/>
            <person name="Liu B."/>
            <person name="Yang B."/>
            <person name="Yin L."/>
            <person name="Li B."/>
            <person name="Zhang Y."/>
            <person name="Zhang S."/>
            <person name="Jiang F."/>
            <person name="Zhang X."/>
            <person name="Ren Y."/>
            <person name="Wang B."/>
            <person name="Wang S."/>
            <person name="Lu Y."/>
            <person name="Wu K."/>
            <person name="Fan W."/>
            <person name="Wang G."/>
        </authorList>
    </citation>
    <scope>NUCLEOTIDE SEQUENCE</scope>
    <source>
        <strain evidence="2">12Hb</strain>
    </source>
</reference>
<name>A0A8S9XD46_APOLU</name>
<gene>
    <name evidence="2" type="ORF">GE061_017427</name>
</gene>
<protein>
    <submittedName>
        <fullName evidence="2">Uncharacterized protein</fullName>
    </submittedName>
</protein>
<evidence type="ECO:0000256" key="1">
    <source>
        <dbReference type="SAM" id="MobiDB-lite"/>
    </source>
</evidence>
<sequence length="122" mass="14473">MVTLLARPFIRLWKRSGERAGFMWRLRLPRKRPMPPQWPLSFLPNEYFLPAPLASDSRDQKPIQKGEPMVDVVFKNGNDETEVTEEESGEDQEENGQEGNEEQEDNEERRNEEQEDNEERRN</sequence>
<dbReference type="AlphaFoldDB" id="A0A8S9XD46"/>
<dbReference type="Proteomes" id="UP000466442">
    <property type="component" value="Unassembled WGS sequence"/>
</dbReference>
<feature type="compositionally biased region" description="Basic and acidic residues" evidence="1">
    <location>
        <begin position="107"/>
        <end position="122"/>
    </location>
</feature>
<dbReference type="EMBL" id="WIXP02000008">
    <property type="protein sequence ID" value="KAF6206198.1"/>
    <property type="molecule type" value="Genomic_DNA"/>
</dbReference>
<accession>A0A8S9XD46</accession>
<comment type="caution">
    <text evidence="2">The sequence shown here is derived from an EMBL/GenBank/DDBJ whole genome shotgun (WGS) entry which is preliminary data.</text>
</comment>
<evidence type="ECO:0000313" key="2">
    <source>
        <dbReference type="EMBL" id="KAF6206198.1"/>
    </source>
</evidence>
<organism evidence="2 3">
    <name type="scientific">Apolygus lucorum</name>
    <name type="common">Small green plant bug</name>
    <name type="synonym">Lygocoris lucorum</name>
    <dbReference type="NCBI Taxonomy" id="248454"/>
    <lineage>
        <taxon>Eukaryota</taxon>
        <taxon>Metazoa</taxon>
        <taxon>Ecdysozoa</taxon>
        <taxon>Arthropoda</taxon>
        <taxon>Hexapoda</taxon>
        <taxon>Insecta</taxon>
        <taxon>Pterygota</taxon>
        <taxon>Neoptera</taxon>
        <taxon>Paraneoptera</taxon>
        <taxon>Hemiptera</taxon>
        <taxon>Heteroptera</taxon>
        <taxon>Panheteroptera</taxon>
        <taxon>Cimicomorpha</taxon>
        <taxon>Miridae</taxon>
        <taxon>Mirini</taxon>
        <taxon>Apolygus</taxon>
    </lineage>
</organism>
<feature type="compositionally biased region" description="Acidic residues" evidence="1">
    <location>
        <begin position="79"/>
        <end position="106"/>
    </location>
</feature>
<feature type="region of interest" description="Disordered" evidence="1">
    <location>
        <begin position="50"/>
        <end position="122"/>
    </location>
</feature>
<proteinExistence type="predicted"/>
<evidence type="ECO:0000313" key="3">
    <source>
        <dbReference type="Proteomes" id="UP000466442"/>
    </source>
</evidence>
<keyword evidence="3" id="KW-1185">Reference proteome</keyword>